<accession>A0ABV9P2M5</accession>
<name>A0ABV9P2M5_9FLAO</name>
<dbReference type="InterPro" id="IPR011659">
    <property type="entry name" value="WD40"/>
</dbReference>
<comment type="caution">
    <text evidence="7">The sequence shown here is derived from an EMBL/GenBank/DDBJ whole genome shotgun (WGS) entry which is preliminary data.</text>
</comment>
<dbReference type="RefSeq" id="WP_379740099.1">
    <property type="nucleotide sequence ID" value="NZ_JBHSGW010000012.1"/>
</dbReference>
<dbReference type="PANTHER" id="PTHR30329:SF21">
    <property type="entry name" value="LIPOPROTEIN YIAD-RELATED"/>
    <property type="match status" value="1"/>
</dbReference>
<dbReference type="Proteomes" id="UP001595885">
    <property type="component" value="Unassembled WGS sequence"/>
</dbReference>
<dbReference type="SUPFAM" id="SSF82171">
    <property type="entry name" value="DPP6 N-terminal domain-like"/>
    <property type="match status" value="1"/>
</dbReference>
<comment type="subcellular location">
    <subcellularLocation>
        <location evidence="1">Cell outer membrane</location>
    </subcellularLocation>
</comment>
<evidence type="ECO:0000313" key="7">
    <source>
        <dbReference type="EMBL" id="MFC4739858.1"/>
    </source>
</evidence>
<dbReference type="Gene3D" id="2.60.40.10">
    <property type="entry name" value="Immunoglobulins"/>
    <property type="match status" value="1"/>
</dbReference>
<dbReference type="CDD" id="cd07185">
    <property type="entry name" value="OmpA_C-like"/>
    <property type="match status" value="1"/>
</dbReference>
<keyword evidence="5" id="KW-0732">Signal</keyword>
<dbReference type="PRINTS" id="PR01021">
    <property type="entry name" value="OMPADOMAIN"/>
</dbReference>
<evidence type="ECO:0000256" key="3">
    <source>
        <dbReference type="ARBA" id="ARBA00023237"/>
    </source>
</evidence>
<keyword evidence="8" id="KW-1185">Reference proteome</keyword>
<evidence type="ECO:0000259" key="6">
    <source>
        <dbReference type="PROSITE" id="PS51123"/>
    </source>
</evidence>
<dbReference type="Pfam" id="PF07676">
    <property type="entry name" value="PD40"/>
    <property type="match status" value="2"/>
</dbReference>
<dbReference type="PROSITE" id="PS51123">
    <property type="entry name" value="OMPA_2"/>
    <property type="match status" value="1"/>
</dbReference>
<dbReference type="InterPro" id="IPR036737">
    <property type="entry name" value="OmpA-like_sf"/>
</dbReference>
<dbReference type="EMBL" id="JBHSGW010000012">
    <property type="protein sequence ID" value="MFC4739858.1"/>
    <property type="molecule type" value="Genomic_DNA"/>
</dbReference>
<feature type="domain" description="OmpA-like" evidence="6">
    <location>
        <begin position="504"/>
        <end position="625"/>
    </location>
</feature>
<dbReference type="InterPro" id="IPR011990">
    <property type="entry name" value="TPR-like_helical_dom_sf"/>
</dbReference>
<dbReference type="PANTHER" id="PTHR30329">
    <property type="entry name" value="STATOR ELEMENT OF FLAGELLAR MOTOR COMPLEX"/>
    <property type="match status" value="1"/>
</dbReference>
<dbReference type="SUPFAM" id="SSF103088">
    <property type="entry name" value="OmpA-like"/>
    <property type="match status" value="1"/>
</dbReference>
<evidence type="ECO:0000256" key="2">
    <source>
        <dbReference type="ARBA" id="ARBA00023136"/>
    </source>
</evidence>
<gene>
    <name evidence="7" type="ORF">ACFO3U_07615</name>
</gene>
<dbReference type="Gene3D" id="1.25.40.10">
    <property type="entry name" value="Tetratricopeptide repeat domain"/>
    <property type="match status" value="1"/>
</dbReference>
<organism evidence="7 8">
    <name type="scientific">Flavobacterium ponti</name>
    <dbReference type="NCBI Taxonomy" id="665133"/>
    <lineage>
        <taxon>Bacteria</taxon>
        <taxon>Pseudomonadati</taxon>
        <taxon>Bacteroidota</taxon>
        <taxon>Flavobacteriia</taxon>
        <taxon>Flavobacteriales</taxon>
        <taxon>Flavobacteriaceae</taxon>
        <taxon>Flavobacterium</taxon>
    </lineage>
</organism>
<evidence type="ECO:0000256" key="5">
    <source>
        <dbReference type="SAM" id="SignalP"/>
    </source>
</evidence>
<dbReference type="SUPFAM" id="SSF48452">
    <property type="entry name" value="TPR-like"/>
    <property type="match status" value="1"/>
</dbReference>
<evidence type="ECO:0000256" key="4">
    <source>
        <dbReference type="PROSITE-ProRule" id="PRU00473"/>
    </source>
</evidence>
<sequence>MKKIYITLSFVIASGILSAQNKETKTADKLYKKFEYVDAAAAYQKLVDEGKADGYVYKQMAESYYNVFNAKEAAKAYAQAIAAEKQDAETYYRYAQMLKASGQTEEANKQMQAFAAMKPNDDRAKAFKSDPNYLPKLKQQAKMYDIAASDISSDKSDFGAVLTNENEVYFTSARNEARKTYGWNEEPYLDLYKATYNANGTLSEATLVEGINTRWHDGPATISADGNTMYYASESYNDNLYEKDKVNKLKFSQVNLYKATKVDGKWSNVKALPFNSKEYSTSNPSLSKDGKTLYFSSNMPGSKGGIDIWKVAVNGDEYGTPENAGDKVNTEGNESFPFISDENVLFFSSDARQGFGGFDVYQLDLNKNSEAKNVGAPVNSEKDDFAFTYNADKKVGFFSSNRAGVDNIYKADPVCGVLVLSNVKNSKNGNVLADAKVVLLDKDNKVIATKMTDGSGNANFDVNCDEVYSMQFSKEGFDPDTFTVEKTRGGEVMAYISLDPIKPIITETEVILQPIFFEFNKSNITAQGAEELDKLVEVMKSEEHKDMVIFAKSHTDNRGSDKYNLNLSDRRAKSTVQYIISKGISKDRITGQGFGESEPKVDCGEDCTEEQHALNRRSEFLIVKK</sequence>
<dbReference type="SUPFAM" id="SSF49478">
    <property type="entry name" value="Cna protein B-type domain"/>
    <property type="match status" value="1"/>
</dbReference>
<dbReference type="Gene3D" id="2.120.10.30">
    <property type="entry name" value="TolB, C-terminal domain"/>
    <property type="match status" value="1"/>
</dbReference>
<keyword evidence="3" id="KW-0998">Cell outer membrane</keyword>
<proteinExistence type="predicted"/>
<dbReference type="InterPro" id="IPR011042">
    <property type="entry name" value="6-blade_b-propeller_TolB-like"/>
</dbReference>
<feature type="chain" id="PRO_5045062775" evidence="5">
    <location>
        <begin position="20"/>
        <end position="625"/>
    </location>
</feature>
<dbReference type="InterPro" id="IPR006665">
    <property type="entry name" value="OmpA-like"/>
</dbReference>
<evidence type="ECO:0000313" key="8">
    <source>
        <dbReference type="Proteomes" id="UP001595885"/>
    </source>
</evidence>
<dbReference type="InterPro" id="IPR050330">
    <property type="entry name" value="Bact_OuterMem_StrucFunc"/>
</dbReference>
<feature type="signal peptide" evidence="5">
    <location>
        <begin position="1"/>
        <end position="19"/>
    </location>
</feature>
<evidence type="ECO:0000256" key="1">
    <source>
        <dbReference type="ARBA" id="ARBA00004442"/>
    </source>
</evidence>
<reference evidence="8" key="1">
    <citation type="journal article" date="2019" name="Int. J. Syst. Evol. Microbiol.">
        <title>The Global Catalogue of Microorganisms (GCM) 10K type strain sequencing project: providing services to taxonomists for standard genome sequencing and annotation.</title>
        <authorList>
            <consortium name="The Broad Institute Genomics Platform"/>
            <consortium name="The Broad Institute Genome Sequencing Center for Infectious Disease"/>
            <person name="Wu L."/>
            <person name="Ma J."/>
        </authorList>
    </citation>
    <scope>NUCLEOTIDE SEQUENCE [LARGE SCALE GENOMIC DNA]</scope>
    <source>
        <strain evidence="8">CCUG 50349</strain>
    </source>
</reference>
<keyword evidence="2 4" id="KW-0472">Membrane</keyword>
<dbReference type="Gene3D" id="3.30.1330.60">
    <property type="entry name" value="OmpA-like domain"/>
    <property type="match status" value="1"/>
</dbReference>
<protein>
    <submittedName>
        <fullName evidence="7">OmpA family protein</fullName>
    </submittedName>
</protein>
<dbReference type="InterPro" id="IPR006664">
    <property type="entry name" value="OMP_bac"/>
</dbReference>
<dbReference type="InterPro" id="IPR013783">
    <property type="entry name" value="Ig-like_fold"/>
</dbReference>
<dbReference type="Pfam" id="PF00691">
    <property type="entry name" value="OmpA"/>
    <property type="match status" value="1"/>
</dbReference>